<evidence type="ECO:0000313" key="3">
    <source>
        <dbReference type="Proteomes" id="UP001362999"/>
    </source>
</evidence>
<dbReference type="EMBL" id="JAWWNJ010000026">
    <property type="protein sequence ID" value="KAK7029809.1"/>
    <property type="molecule type" value="Genomic_DNA"/>
</dbReference>
<protein>
    <submittedName>
        <fullName evidence="2">Uncharacterized protein</fullName>
    </submittedName>
</protein>
<proteinExistence type="predicted"/>
<keyword evidence="3" id="KW-1185">Reference proteome</keyword>
<evidence type="ECO:0000313" key="2">
    <source>
        <dbReference type="EMBL" id="KAK7029809.1"/>
    </source>
</evidence>
<sequence>MGALRLHDNLKRKWDRRVPADENTRRLFEDCKTAARHANTLIQELLTMKPIEHLHSAVIVELRKKCMQSRQYISSRLSMVSAYNQWNDPPSPTDSDLPLDLQSTWERKLRGDLLAAHKLLIKALELYDYRKRTELEREAVKSAASALHHESPSHDLVPEDEEWQRDQLNIKALGKRRALSPDWYAEDEDGGMPGSDAENIVDASDDEGETTSKKMWAARMRPAPQYVYDAVAERTQARVRLGRVSPLTVNGVH</sequence>
<comment type="caution">
    <text evidence="2">The sequence shown here is derived from an EMBL/GenBank/DDBJ whole genome shotgun (WGS) entry which is preliminary data.</text>
</comment>
<accession>A0AAW0BTV0</accession>
<dbReference type="AlphaFoldDB" id="A0AAW0BTV0"/>
<name>A0AAW0BTV0_9AGAR</name>
<evidence type="ECO:0000256" key="1">
    <source>
        <dbReference type="SAM" id="MobiDB-lite"/>
    </source>
</evidence>
<gene>
    <name evidence="2" type="ORF">R3P38DRAFT_2931406</name>
</gene>
<organism evidence="2 3">
    <name type="scientific">Favolaschia claudopus</name>
    <dbReference type="NCBI Taxonomy" id="2862362"/>
    <lineage>
        <taxon>Eukaryota</taxon>
        <taxon>Fungi</taxon>
        <taxon>Dikarya</taxon>
        <taxon>Basidiomycota</taxon>
        <taxon>Agaricomycotina</taxon>
        <taxon>Agaricomycetes</taxon>
        <taxon>Agaricomycetidae</taxon>
        <taxon>Agaricales</taxon>
        <taxon>Marasmiineae</taxon>
        <taxon>Mycenaceae</taxon>
        <taxon>Favolaschia</taxon>
    </lineage>
</organism>
<reference evidence="2 3" key="1">
    <citation type="journal article" date="2024" name="J Genomics">
        <title>Draft genome sequencing and assembly of Favolaschia claudopus CIRM-BRFM 2984 isolated from oak limbs.</title>
        <authorList>
            <person name="Navarro D."/>
            <person name="Drula E."/>
            <person name="Chaduli D."/>
            <person name="Cazenave R."/>
            <person name="Ahrendt S."/>
            <person name="Wang J."/>
            <person name="Lipzen A."/>
            <person name="Daum C."/>
            <person name="Barry K."/>
            <person name="Grigoriev I.V."/>
            <person name="Favel A."/>
            <person name="Rosso M.N."/>
            <person name="Martin F."/>
        </authorList>
    </citation>
    <scope>NUCLEOTIDE SEQUENCE [LARGE SCALE GENOMIC DNA]</scope>
    <source>
        <strain evidence="2 3">CIRM-BRFM 2984</strain>
    </source>
</reference>
<feature type="region of interest" description="Disordered" evidence="1">
    <location>
        <begin position="184"/>
        <end position="212"/>
    </location>
</feature>
<dbReference type="Proteomes" id="UP001362999">
    <property type="component" value="Unassembled WGS sequence"/>
</dbReference>